<dbReference type="Proteomes" id="UP000003779">
    <property type="component" value="Chromosome"/>
</dbReference>
<sequence length="169" mass="18237">MRKPIMKRAAALLTLTTTALLATGTAAPADTLDHVGTATGVDERTAGLVLEVNEISRDSSGAYATLLWSVRNEGTERITINPKDTSLDFDRQSFAGVTLRDEESRTRFHPAMNSESACLCTRDTVGTIDTRLDPGATLTYWSLYSVPADLETVTVEVPDFGDVTDVPLT</sequence>
<dbReference type="EMBL" id="CP003788">
    <property type="protein sequence ID" value="AFR10186.1"/>
    <property type="molecule type" value="Genomic_DNA"/>
</dbReference>
<protein>
    <recommendedName>
        <fullName evidence="4">DUF4352 domain-containing protein</fullName>
    </recommendedName>
</protein>
<gene>
    <name evidence="2" type="ordered locus">B005_4885</name>
</gene>
<dbReference type="HOGENOM" id="CLU_1576853_0_0_11"/>
<evidence type="ECO:0000256" key="1">
    <source>
        <dbReference type="SAM" id="SignalP"/>
    </source>
</evidence>
<feature type="signal peptide" evidence="1">
    <location>
        <begin position="1"/>
        <end position="22"/>
    </location>
</feature>
<evidence type="ECO:0000313" key="3">
    <source>
        <dbReference type="Proteomes" id="UP000003779"/>
    </source>
</evidence>
<evidence type="ECO:0000313" key="2">
    <source>
        <dbReference type="EMBL" id="AFR10186.1"/>
    </source>
</evidence>
<dbReference type="PATRIC" id="fig|1205910.3.peg.4618"/>
<feature type="chain" id="PRO_5039513873" description="DUF4352 domain-containing protein" evidence="1">
    <location>
        <begin position="23"/>
        <end position="169"/>
    </location>
</feature>
<dbReference type="AlphaFoldDB" id="J7LBY0"/>
<evidence type="ECO:0008006" key="4">
    <source>
        <dbReference type="Google" id="ProtNLM"/>
    </source>
</evidence>
<keyword evidence="1" id="KW-0732">Signal</keyword>
<proteinExistence type="predicted"/>
<organism evidence="2 3">
    <name type="scientific">Nocardiopsis alba (strain ATCC BAA-2165 / BE74)</name>
    <dbReference type="NCBI Taxonomy" id="1205910"/>
    <lineage>
        <taxon>Bacteria</taxon>
        <taxon>Bacillati</taxon>
        <taxon>Actinomycetota</taxon>
        <taxon>Actinomycetes</taxon>
        <taxon>Streptosporangiales</taxon>
        <taxon>Nocardiopsidaceae</taxon>
        <taxon>Nocardiopsis</taxon>
    </lineage>
</organism>
<name>J7LBY0_NOCAA</name>
<accession>J7LBY0</accession>
<reference evidence="3" key="2">
    <citation type="submission" date="2012-08" db="EMBL/GenBank/DDBJ databases">
        <title>Whole-genome sequence of Nocardiopsis alba strain ATCC BAA-2165 associated with honeybees.</title>
        <authorList>
            <person name="Qiao J."/>
            <person name="Chen L."/>
            <person name="Li Y."/>
            <person name="Wang J."/>
            <person name="Zhang W."/>
            <person name="Chen S."/>
        </authorList>
    </citation>
    <scope>NUCLEOTIDE SEQUENCE [LARGE SCALE GENOMIC DNA]</scope>
    <source>
        <strain evidence="3">ATCC BAA-2165 / BE74</strain>
    </source>
</reference>
<reference evidence="2 3" key="1">
    <citation type="journal article" date="2012" name="J. Bacteriol.">
        <title>Whole-Genome Sequence of Nocardiopsis alba Strain ATCC BAA-2165, Associated with Honeybees.</title>
        <authorList>
            <person name="Qiao J."/>
            <person name="Chen L."/>
            <person name="Li Y."/>
            <person name="Wang J."/>
            <person name="Zhang W."/>
            <person name="Chen S."/>
        </authorList>
    </citation>
    <scope>NUCLEOTIDE SEQUENCE [LARGE SCALE GENOMIC DNA]</scope>
    <source>
        <strain evidence="3">ATCC BAA-2165 / BE74</strain>
    </source>
</reference>
<dbReference type="KEGG" id="nal:B005_4885"/>
<dbReference type="STRING" id="1205910.B005_4885"/>